<name>A0A1R0GT28_9FUNG</name>
<keyword evidence="4" id="KW-1185">Reference proteome</keyword>
<dbReference type="AlphaFoldDB" id="A0A1R0GT28"/>
<dbReference type="EMBL" id="LSSL01003847">
    <property type="protein sequence ID" value="OLY80041.1"/>
    <property type="molecule type" value="Genomic_DNA"/>
</dbReference>
<dbReference type="EMBL" id="LSSL01000647">
    <property type="protein sequence ID" value="OLY84032.1"/>
    <property type="molecule type" value="Genomic_DNA"/>
</dbReference>
<accession>A0A1R0GT28</accession>
<evidence type="ECO:0000313" key="3">
    <source>
        <dbReference type="EMBL" id="OLY84032.1"/>
    </source>
</evidence>
<evidence type="ECO:0000313" key="4">
    <source>
        <dbReference type="Proteomes" id="UP000187455"/>
    </source>
</evidence>
<protein>
    <submittedName>
        <fullName evidence="1">Uncharacterized protein</fullName>
    </submittedName>
</protein>
<reference evidence="1 4" key="1">
    <citation type="journal article" date="2016" name="Mol. Biol. Evol.">
        <title>Genome-Wide Survey of Gut Fungi (Harpellales) Reveals the First Horizontally Transferred Ubiquitin Gene from a Mosquito Host.</title>
        <authorList>
            <person name="Wang Y."/>
            <person name="White M.M."/>
            <person name="Kvist S."/>
            <person name="Moncalvo J.M."/>
        </authorList>
    </citation>
    <scope>NUCLEOTIDE SEQUENCE [LARGE SCALE GENOMIC DNA]</scope>
    <source>
        <strain evidence="1 4">ALG-7-W6</strain>
    </source>
</reference>
<dbReference type="EMBL" id="LSSL01002848">
    <property type="protein sequence ID" value="OLY81030.1"/>
    <property type="molecule type" value="Genomic_DNA"/>
</dbReference>
<organism evidence="1 4">
    <name type="scientific">Smittium mucronatum</name>
    <dbReference type="NCBI Taxonomy" id="133383"/>
    <lineage>
        <taxon>Eukaryota</taxon>
        <taxon>Fungi</taxon>
        <taxon>Fungi incertae sedis</taxon>
        <taxon>Zoopagomycota</taxon>
        <taxon>Kickxellomycotina</taxon>
        <taxon>Harpellomycetes</taxon>
        <taxon>Harpellales</taxon>
        <taxon>Legeriomycetaceae</taxon>
        <taxon>Smittium</taxon>
    </lineage>
</organism>
<proteinExistence type="predicted"/>
<dbReference type="Proteomes" id="UP000187455">
    <property type="component" value="Unassembled WGS sequence"/>
</dbReference>
<comment type="caution">
    <text evidence="1">The sequence shown here is derived from an EMBL/GenBank/DDBJ whole genome shotgun (WGS) entry which is preliminary data.</text>
</comment>
<reference evidence="1" key="2">
    <citation type="submission" date="2017-01" db="EMBL/GenBank/DDBJ databases">
        <authorList>
            <person name="Mah S.A."/>
            <person name="Swanson W.J."/>
            <person name="Moy G.W."/>
            <person name="Vacquier V.D."/>
        </authorList>
    </citation>
    <scope>NUCLEOTIDE SEQUENCE</scope>
    <source>
        <strain evidence="1">ALG-7-W6</strain>
    </source>
</reference>
<evidence type="ECO:0000313" key="1">
    <source>
        <dbReference type="EMBL" id="OLY80041.1"/>
    </source>
</evidence>
<gene>
    <name evidence="3" type="ORF">AYI68_g1811</name>
    <name evidence="2" type="ORF">AYI68_g4869</name>
    <name evidence="1" type="ORF">AYI68_g5874</name>
</gene>
<evidence type="ECO:0000313" key="2">
    <source>
        <dbReference type="EMBL" id="OLY81030.1"/>
    </source>
</evidence>
<sequence>MISSELYTSALVYCEFVVEQALRKKYLNPIEMIEIQFVYVNCLSKNELRSKALVFFIFYHRSSFNTFK</sequence>